<proteinExistence type="predicted"/>
<comment type="caution">
    <text evidence="1">The sequence shown here is derived from an EMBL/GenBank/DDBJ whole genome shotgun (WGS) entry which is preliminary data.</text>
</comment>
<organism evidence="1 2">
    <name type="scientific">Camellia lanceoleosa</name>
    <dbReference type="NCBI Taxonomy" id="1840588"/>
    <lineage>
        <taxon>Eukaryota</taxon>
        <taxon>Viridiplantae</taxon>
        <taxon>Streptophyta</taxon>
        <taxon>Embryophyta</taxon>
        <taxon>Tracheophyta</taxon>
        <taxon>Spermatophyta</taxon>
        <taxon>Magnoliopsida</taxon>
        <taxon>eudicotyledons</taxon>
        <taxon>Gunneridae</taxon>
        <taxon>Pentapetalae</taxon>
        <taxon>asterids</taxon>
        <taxon>Ericales</taxon>
        <taxon>Theaceae</taxon>
        <taxon>Camellia</taxon>
    </lineage>
</organism>
<reference evidence="1 2" key="1">
    <citation type="journal article" date="2022" name="Plant J.">
        <title>Chromosome-level genome of Camellia lanceoleosa provides a valuable resource for understanding genome evolution and self-incompatibility.</title>
        <authorList>
            <person name="Gong W."/>
            <person name="Xiao S."/>
            <person name="Wang L."/>
            <person name="Liao Z."/>
            <person name="Chang Y."/>
            <person name="Mo W."/>
            <person name="Hu G."/>
            <person name="Li W."/>
            <person name="Zhao G."/>
            <person name="Zhu H."/>
            <person name="Hu X."/>
            <person name="Ji K."/>
            <person name="Xiang X."/>
            <person name="Song Q."/>
            <person name="Yuan D."/>
            <person name="Jin S."/>
            <person name="Zhang L."/>
        </authorList>
    </citation>
    <scope>NUCLEOTIDE SEQUENCE [LARGE SCALE GENOMIC DNA]</scope>
    <source>
        <strain evidence="1">SQ_2022a</strain>
    </source>
</reference>
<sequence length="173" mass="19521">MYSFTTSQATSTKLNDFEVDYESDENAHIVYSALAVDKELQPDKVKRQMSVSNGKLCVIDLVCLLEGGEFLLSRDEEQLVVYNSKDETSRDMVVCGIPGSFTSGSTYVESLISLERIHGIGRQCEACKRMKRTYYAEIAHNVSTQKRKEIVEHVAQLYIVVTNKLARCSARLH</sequence>
<keyword evidence="2" id="KW-1185">Reference proteome</keyword>
<accession>A0ACC0FRT8</accession>
<gene>
    <name evidence="1" type="ORF">LOK49_LG12G02710</name>
</gene>
<evidence type="ECO:0000313" key="1">
    <source>
        <dbReference type="EMBL" id="KAI7990802.1"/>
    </source>
</evidence>
<dbReference type="Proteomes" id="UP001060215">
    <property type="component" value="Chromosome 13"/>
</dbReference>
<protein>
    <submittedName>
        <fullName evidence="1">Uncharacterized protein</fullName>
    </submittedName>
</protein>
<evidence type="ECO:0000313" key="2">
    <source>
        <dbReference type="Proteomes" id="UP001060215"/>
    </source>
</evidence>
<name>A0ACC0FRT8_9ERIC</name>
<dbReference type="EMBL" id="CM045770">
    <property type="protein sequence ID" value="KAI7990802.1"/>
    <property type="molecule type" value="Genomic_DNA"/>
</dbReference>